<dbReference type="EMBL" id="GBRH01247126">
    <property type="protein sequence ID" value="JAD50769.1"/>
    <property type="molecule type" value="Transcribed_RNA"/>
</dbReference>
<organism evidence="3">
    <name type="scientific">Arundo donax</name>
    <name type="common">Giant reed</name>
    <name type="synonym">Donax arundinaceus</name>
    <dbReference type="NCBI Taxonomy" id="35708"/>
    <lineage>
        <taxon>Eukaryota</taxon>
        <taxon>Viridiplantae</taxon>
        <taxon>Streptophyta</taxon>
        <taxon>Embryophyta</taxon>
        <taxon>Tracheophyta</taxon>
        <taxon>Spermatophyta</taxon>
        <taxon>Magnoliopsida</taxon>
        <taxon>Liliopsida</taxon>
        <taxon>Poales</taxon>
        <taxon>Poaceae</taxon>
        <taxon>PACMAD clade</taxon>
        <taxon>Arundinoideae</taxon>
        <taxon>Arundineae</taxon>
        <taxon>Arundo</taxon>
    </lineage>
</organism>
<dbReference type="InterPro" id="IPR003855">
    <property type="entry name" value="K+_transporter"/>
</dbReference>
<dbReference type="GO" id="GO:0016020">
    <property type="term" value="C:membrane"/>
    <property type="evidence" value="ECO:0007669"/>
    <property type="project" value="InterPro"/>
</dbReference>
<protein>
    <recommendedName>
        <fullName evidence="2">K+ potassium transporter integral membrane domain-containing protein</fullName>
    </recommendedName>
</protein>
<dbReference type="PANTHER" id="PTHR30540:SF106">
    <property type="entry name" value="POTASSIUM TRANSPORTER 26"/>
    <property type="match status" value="1"/>
</dbReference>
<dbReference type="Pfam" id="PF02705">
    <property type="entry name" value="K_trans"/>
    <property type="match status" value="1"/>
</dbReference>
<dbReference type="PANTHER" id="PTHR30540">
    <property type="entry name" value="OSMOTIC STRESS POTASSIUM TRANSPORTER"/>
    <property type="match status" value="1"/>
</dbReference>
<evidence type="ECO:0000313" key="3">
    <source>
        <dbReference type="EMBL" id="JAD50769.1"/>
    </source>
</evidence>
<sequence>MSHSLPLASALLAQPPLISPKCRYSLVPPPVLGAMDNQAPDDVIVQVNAAAVRRSSTCQIEEHVGDDHAKAAGAGLTRRTFSESYKMRHRNPLEFTRWQVAVLSYQSLGVVYGHIGTSPLYTFSSFTLPDPGEVDFLGILSLILWTLTLVSPVKYVFIVLHADDHEEEEDPDFTDDGETDA</sequence>
<name>A0A0A9AGG3_ARUDO</name>
<comment type="similarity">
    <text evidence="1">Belongs to the HAK/KUP transporter (TC 2.A.72.3) family.</text>
</comment>
<evidence type="ECO:0000259" key="2">
    <source>
        <dbReference type="Pfam" id="PF02705"/>
    </source>
</evidence>
<feature type="domain" description="K+ potassium transporter integral membrane" evidence="2">
    <location>
        <begin position="104"/>
        <end position="165"/>
    </location>
</feature>
<dbReference type="AlphaFoldDB" id="A0A0A9AGG3"/>
<dbReference type="GO" id="GO:0015079">
    <property type="term" value="F:potassium ion transmembrane transporter activity"/>
    <property type="evidence" value="ECO:0007669"/>
    <property type="project" value="InterPro"/>
</dbReference>
<accession>A0A0A9AGG3</accession>
<evidence type="ECO:0000256" key="1">
    <source>
        <dbReference type="ARBA" id="ARBA00008440"/>
    </source>
</evidence>
<proteinExistence type="inferred from homology"/>
<reference evidence="3" key="2">
    <citation type="journal article" date="2015" name="Data Brief">
        <title>Shoot transcriptome of the giant reed, Arundo donax.</title>
        <authorList>
            <person name="Barrero R.A."/>
            <person name="Guerrero F.D."/>
            <person name="Moolhuijzen P."/>
            <person name="Goolsby J.A."/>
            <person name="Tidwell J."/>
            <person name="Bellgard S.E."/>
            <person name="Bellgard M.I."/>
        </authorList>
    </citation>
    <scope>NUCLEOTIDE SEQUENCE</scope>
    <source>
        <tissue evidence="3">Shoot tissue taken approximately 20 cm above the soil surface</tissue>
    </source>
</reference>
<dbReference type="InterPro" id="IPR053951">
    <property type="entry name" value="K_trans_N"/>
</dbReference>
<reference evidence="3" key="1">
    <citation type="submission" date="2014-09" db="EMBL/GenBank/DDBJ databases">
        <authorList>
            <person name="Magalhaes I.L.F."/>
            <person name="Oliveira U."/>
            <person name="Santos F.R."/>
            <person name="Vidigal T.H.D.A."/>
            <person name="Brescovit A.D."/>
            <person name="Santos A.J."/>
        </authorList>
    </citation>
    <scope>NUCLEOTIDE SEQUENCE</scope>
    <source>
        <tissue evidence="3">Shoot tissue taken approximately 20 cm above the soil surface</tissue>
    </source>
</reference>